<feature type="domain" description="ATP-dependent DNA ligase family profile" evidence="6">
    <location>
        <begin position="1"/>
        <end position="33"/>
    </location>
</feature>
<dbReference type="PANTHER" id="PTHR45674:SF4">
    <property type="entry name" value="DNA LIGASE 1"/>
    <property type="match status" value="1"/>
</dbReference>
<sequence>MDNTGDSLDLIGAYNGRGKRTGSFGGFLLACYDDKKEEFQSICKIGSGFSEQMLNEISLRLKNQVIRHPKSYYRFTDATKPDVWLEPTEVWEVKAADLSISPVYLAAAGSVDVIKGISQRFPRLIHVREDKKPEDATTSGQVADIYVSCSKHQPWKQLI</sequence>
<evidence type="ECO:0000256" key="5">
    <source>
        <dbReference type="ARBA" id="ARBA00022840"/>
    </source>
</evidence>
<dbReference type="PROSITE" id="PS50160">
    <property type="entry name" value="DNA_LIGASE_A3"/>
    <property type="match status" value="1"/>
</dbReference>
<dbReference type="GO" id="GO:0005524">
    <property type="term" value="F:ATP binding"/>
    <property type="evidence" value="ECO:0007669"/>
    <property type="project" value="UniProtKB-KW"/>
</dbReference>
<evidence type="ECO:0000256" key="1">
    <source>
        <dbReference type="ARBA" id="ARBA00007572"/>
    </source>
</evidence>
<dbReference type="GO" id="GO:0005739">
    <property type="term" value="C:mitochondrion"/>
    <property type="evidence" value="ECO:0007669"/>
    <property type="project" value="TreeGrafter"/>
</dbReference>
<dbReference type="GO" id="GO:0006273">
    <property type="term" value="P:lagging strand elongation"/>
    <property type="evidence" value="ECO:0007669"/>
    <property type="project" value="TreeGrafter"/>
</dbReference>
<dbReference type="GO" id="GO:0005634">
    <property type="term" value="C:nucleus"/>
    <property type="evidence" value="ECO:0007669"/>
    <property type="project" value="TreeGrafter"/>
</dbReference>
<dbReference type="InterPro" id="IPR012340">
    <property type="entry name" value="NA-bd_OB-fold"/>
</dbReference>
<proteinExistence type="inferred from homology"/>
<dbReference type="GO" id="GO:0006310">
    <property type="term" value="P:DNA recombination"/>
    <property type="evidence" value="ECO:0007669"/>
    <property type="project" value="InterPro"/>
</dbReference>
<reference evidence="7" key="1">
    <citation type="submission" date="2022-04" db="EMBL/GenBank/DDBJ databases">
        <title>A functionally conserved STORR gene fusion in Papaver species that diverged 16.8 million years ago.</title>
        <authorList>
            <person name="Catania T."/>
        </authorList>
    </citation>
    <scope>NUCLEOTIDE SEQUENCE</scope>
    <source>
        <strain evidence="7">S-188037</strain>
    </source>
</reference>
<dbReference type="Proteomes" id="UP001202328">
    <property type="component" value="Unassembled WGS sequence"/>
</dbReference>
<protein>
    <recommendedName>
        <fullName evidence="6">ATP-dependent DNA ligase family profile domain-containing protein</fullName>
    </recommendedName>
</protein>
<gene>
    <name evidence="7" type="ORF">MKW98_016509</name>
</gene>
<dbReference type="GO" id="GO:0006281">
    <property type="term" value="P:DNA repair"/>
    <property type="evidence" value="ECO:0007669"/>
    <property type="project" value="InterPro"/>
</dbReference>
<dbReference type="InterPro" id="IPR012309">
    <property type="entry name" value="DNA_ligase_ATP-dep_C"/>
</dbReference>
<dbReference type="InterPro" id="IPR050191">
    <property type="entry name" value="ATP-dep_DNA_ligase"/>
</dbReference>
<dbReference type="GO" id="GO:0003910">
    <property type="term" value="F:DNA ligase (ATP) activity"/>
    <property type="evidence" value="ECO:0007669"/>
    <property type="project" value="InterPro"/>
</dbReference>
<keyword evidence="2" id="KW-0436">Ligase</keyword>
<comment type="caution">
    <text evidence="7">The sequence shown here is derived from an EMBL/GenBank/DDBJ whole genome shotgun (WGS) entry which is preliminary data.</text>
</comment>
<dbReference type="PANTHER" id="PTHR45674">
    <property type="entry name" value="DNA LIGASE 1/3 FAMILY MEMBER"/>
    <property type="match status" value="1"/>
</dbReference>
<name>A0AAD4XTW4_9MAGN</name>
<dbReference type="Gene3D" id="2.40.50.140">
    <property type="entry name" value="Nucleic acid-binding proteins"/>
    <property type="match status" value="1"/>
</dbReference>
<dbReference type="CDD" id="cd07969">
    <property type="entry name" value="OBF_DNA_ligase_I"/>
    <property type="match status" value="1"/>
</dbReference>
<evidence type="ECO:0000313" key="7">
    <source>
        <dbReference type="EMBL" id="KAI3944279.1"/>
    </source>
</evidence>
<evidence type="ECO:0000259" key="6">
    <source>
        <dbReference type="PROSITE" id="PS50160"/>
    </source>
</evidence>
<organism evidence="7 8">
    <name type="scientific">Papaver atlanticum</name>
    <dbReference type="NCBI Taxonomy" id="357466"/>
    <lineage>
        <taxon>Eukaryota</taxon>
        <taxon>Viridiplantae</taxon>
        <taxon>Streptophyta</taxon>
        <taxon>Embryophyta</taxon>
        <taxon>Tracheophyta</taxon>
        <taxon>Spermatophyta</taxon>
        <taxon>Magnoliopsida</taxon>
        <taxon>Ranunculales</taxon>
        <taxon>Papaveraceae</taxon>
        <taxon>Papaveroideae</taxon>
        <taxon>Papaver</taxon>
    </lineage>
</organism>
<dbReference type="SUPFAM" id="SSF50249">
    <property type="entry name" value="Nucleic acid-binding proteins"/>
    <property type="match status" value="1"/>
</dbReference>
<dbReference type="Pfam" id="PF04679">
    <property type="entry name" value="DNA_ligase_A_C"/>
    <property type="match status" value="1"/>
</dbReference>
<keyword evidence="8" id="KW-1185">Reference proteome</keyword>
<keyword evidence="4" id="KW-0547">Nucleotide-binding</keyword>
<accession>A0AAD4XTW4</accession>
<evidence type="ECO:0000256" key="2">
    <source>
        <dbReference type="ARBA" id="ARBA00022598"/>
    </source>
</evidence>
<comment type="similarity">
    <text evidence="1">Belongs to the ATP-dependent DNA ligase family.</text>
</comment>
<keyword evidence="5" id="KW-0067">ATP-binding</keyword>
<dbReference type="EMBL" id="JAJJMB010004060">
    <property type="protein sequence ID" value="KAI3944279.1"/>
    <property type="molecule type" value="Genomic_DNA"/>
</dbReference>
<evidence type="ECO:0000313" key="8">
    <source>
        <dbReference type="Proteomes" id="UP001202328"/>
    </source>
</evidence>
<evidence type="ECO:0000256" key="3">
    <source>
        <dbReference type="ARBA" id="ARBA00022705"/>
    </source>
</evidence>
<dbReference type="FunFam" id="2.40.50.140:FF:000062">
    <property type="entry name" value="DNA ligase"/>
    <property type="match status" value="1"/>
</dbReference>
<keyword evidence="3" id="KW-0235">DNA replication</keyword>
<dbReference type="AlphaFoldDB" id="A0AAD4XTW4"/>
<dbReference type="InterPro" id="IPR012310">
    <property type="entry name" value="DNA_ligase_ATP-dep_cent"/>
</dbReference>
<evidence type="ECO:0000256" key="4">
    <source>
        <dbReference type="ARBA" id="ARBA00022741"/>
    </source>
</evidence>